<evidence type="ECO:0000256" key="5">
    <source>
        <dbReference type="ARBA" id="ARBA00023014"/>
    </source>
</evidence>
<dbReference type="GO" id="GO:0046872">
    <property type="term" value="F:metal ion binding"/>
    <property type="evidence" value="ECO:0007669"/>
    <property type="project" value="UniProtKB-KW"/>
</dbReference>
<dbReference type="Gene3D" id="3.10.20.30">
    <property type="match status" value="1"/>
</dbReference>
<dbReference type="SUPFAM" id="SSF54292">
    <property type="entry name" value="2Fe-2S ferredoxin-like"/>
    <property type="match status" value="1"/>
</dbReference>
<dbReference type="Pfam" id="PF00111">
    <property type="entry name" value="Fer2"/>
    <property type="match status" value="1"/>
</dbReference>
<dbReference type="STRING" id="1231391.GCA_000308195_00481"/>
<comment type="caution">
    <text evidence="7">The sequence shown here is derived from an EMBL/GenBank/DDBJ whole genome shotgun (WGS) entry which is preliminary data.</text>
</comment>
<keyword evidence="4" id="KW-0408">Iron</keyword>
<evidence type="ECO:0000313" key="8">
    <source>
        <dbReference type="Proteomes" id="UP000246145"/>
    </source>
</evidence>
<dbReference type="InterPro" id="IPR036010">
    <property type="entry name" value="2Fe-2S_ferredoxin-like_sf"/>
</dbReference>
<evidence type="ECO:0000256" key="1">
    <source>
        <dbReference type="ARBA" id="ARBA00022714"/>
    </source>
</evidence>
<keyword evidence="2" id="KW-0479">Metal-binding</keyword>
<dbReference type="PROSITE" id="PS51085">
    <property type="entry name" value="2FE2S_FER_2"/>
    <property type="match status" value="1"/>
</dbReference>
<dbReference type="InterPro" id="IPR006058">
    <property type="entry name" value="2Fe2S_fd_BS"/>
</dbReference>
<dbReference type="AlphaFoldDB" id="A0A2U1CKY0"/>
<organism evidence="7 8">
    <name type="scientific">Pusillimonas noertemannii</name>
    <dbReference type="NCBI Taxonomy" id="305977"/>
    <lineage>
        <taxon>Bacteria</taxon>
        <taxon>Pseudomonadati</taxon>
        <taxon>Pseudomonadota</taxon>
        <taxon>Betaproteobacteria</taxon>
        <taxon>Burkholderiales</taxon>
        <taxon>Alcaligenaceae</taxon>
        <taxon>Pusillimonas</taxon>
    </lineage>
</organism>
<evidence type="ECO:0000259" key="6">
    <source>
        <dbReference type="PROSITE" id="PS51085"/>
    </source>
</evidence>
<evidence type="ECO:0000256" key="3">
    <source>
        <dbReference type="ARBA" id="ARBA00023002"/>
    </source>
</evidence>
<dbReference type="EMBL" id="QEKO01000003">
    <property type="protein sequence ID" value="PVY61643.1"/>
    <property type="molecule type" value="Genomic_DNA"/>
</dbReference>
<dbReference type="InterPro" id="IPR002888">
    <property type="entry name" value="2Fe-2S-bd"/>
</dbReference>
<dbReference type="InterPro" id="IPR001041">
    <property type="entry name" value="2Fe-2S_ferredoxin-type"/>
</dbReference>
<evidence type="ECO:0000256" key="2">
    <source>
        <dbReference type="ARBA" id="ARBA00022723"/>
    </source>
</evidence>
<dbReference type="InterPro" id="IPR036884">
    <property type="entry name" value="2Fe-2S-bd_dom_sf"/>
</dbReference>
<keyword evidence="8" id="KW-1185">Reference proteome</keyword>
<accession>A0A2U1CKY0</accession>
<gene>
    <name evidence="7" type="ORF">C7440_2372</name>
</gene>
<reference evidence="7 8" key="1">
    <citation type="submission" date="2018-04" db="EMBL/GenBank/DDBJ databases">
        <title>Genomic Encyclopedia of Type Strains, Phase IV (KMG-IV): sequencing the most valuable type-strain genomes for metagenomic binning, comparative biology and taxonomic classification.</title>
        <authorList>
            <person name="Goeker M."/>
        </authorList>
    </citation>
    <scope>NUCLEOTIDE SEQUENCE [LARGE SCALE GENOMIC DNA]</scope>
    <source>
        <strain evidence="7 8">DSM 10065</strain>
    </source>
</reference>
<feature type="domain" description="2Fe-2S ferredoxin-type" evidence="6">
    <location>
        <begin position="6"/>
        <end position="82"/>
    </location>
</feature>
<dbReference type="PANTHER" id="PTHR44379:SF6">
    <property type="entry name" value="BLR6046 PROTEIN"/>
    <property type="match status" value="1"/>
</dbReference>
<proteinExistence type="predicted"/>
<dbReference type="Pfam" id="PF01799">
    <property type="entry name" value="Fer2_2"/>
    <property type="match status" value="1"/>
</dbReference>
<keyword evidence="5" id="KW-0411">Iron-sulfur</keyword>
<dbReference type="InterPro" id="IPR051452">
    <property type="entry name" value="Diverse_Oxidoreductases"/>
</dbReference>
<keyword evidence="3" id="KW-0560">Oxidoreductase</keyword>
<dbReference type="GO" id="GO:0051537">
    <property type="term" value="F:2 iron, 2 sulfur cluster binding"/>
    <property type="evidence" value="ECO:0007669"/>
    <property type="project" value="UniProtKB-KW"/>
</dbReference>
<evidence type="ECO:0000256" key="4">
    <source>
        <dbReference type="ARBA" id="ARBA00023004"/>
    </source>
</evidence>
<dbReference type="GO" id="GO:0016491">
    <property type="term" value="F:oxidoreductase activity"/>
    <property type="evidence" value="ECO:0007669"/>
    <property type="project" value="UniProtKB-KW"/>
</dbReference>
<dbReference type="SUPFAM" id="SSF47741">
    <property type="entry name" value="CO dehydrogenase ISP C-domain like"/>
    <property type="match status" value="1"/>
</dbReference>
<dbReference type="Gene3D" id="1.10.150.120">
    <property type="entry name" value="[2Fe-2S]-binding domain"/>
    <property type="match status" value="1"/>
</dbReference>
<dbReference type="InterPro" id="IPR012675">
    <property type="entry name" value="Beta-grasp_dom_sf"/>
</dbReference>
<dbReference type="RefSeq" id="WP_116518668.1">
    <property type="nucleotide sequence ID" value="NZ_JACCEX010000003.1"/>
</dbReference>
<dbReference type="Proteomes" id="UP000246145">
    <property type="component" value="Unassembled WGS sequence"/>
</dbReference>
<dbReference type="PANTHER" id="PTHR44379">
    <property type="entry name" value="OXIDOREDUCTASE WITH IRON-SULFUR SUBUNIT"/>
    <property type="match status" value="1"/>
</dbReference>
<dbReference type="PROSITE" id="PS00197">
    <property type="entry name" value="2FE2S_FER_1"/>
    <property type="match status" value="1"/>
</dbReference>
<sequence length="158" mass="17066">MKRRTETQTLVVNGQTHQLQVEADTPLLYILRNDLQLNGPKFGCGLGECGACTVLVDGVAARSCVIPVKGVAGHEVTTLEGLGTPERLAPIQQAFIDQQGAQCGYCLNGMIMTLQALLNRNPHPTEQQIRNELKFNLCRCGTHVEIMASAVQAAQAQP</sequence>
<keyword evidence="1" id="KW-0001">2Fe-2S</keyword>
<dbReference type="CDD" id="cd00207">
    <property type="entry name" value="fer2"/>
    <property type="match status" value="1"/>
</dbReference>
<name>A0A2U1CKY0_9BURK</name>
<evidence type="ECO:0000313" key="7">
    <source>
        <dbReference type="EMBL" id="PVY61643.1"/>
    </source>
</evidence>
<protein>
    <submittedName>
        <fullName evidence="7">Nicotinate dehydrogenase subunit A</fullName>
    </submittedName>
</protein>
<dbReference type="OrthoDB" id="9179439at2"/>